<feature type="chain" id="PRO_5034641592" evidence="10">
    <location>
        <begin position="21"/>
        <end position="598"/>
    </location>
</feature>
<feature type="signal peptide" evidence="10">
    <location>
        <begin position="1"/>
        <end position="20"/>
    </location>
</feature>
<dbReference type="PANTHER" id="PTHR12266:SF0">
    <property type="entry name" value="MITOCHONDRIAL SODIUM_CALCIUM EXCHANGER PROTEIN"/>
    <property type="match status" value="1"/>
</dbReference>
<protein>
    <submittedName>
        <fullName evidence="12">Solute carrier family 8 member B1</fullName>
    </submittedName>
</protein>
<keyword evidence="7 9" id="KW-0472">Membrane</keyword>
<dbReference type="Proteomes" id="UP000694559">
    <property type="component" value="Unplaced"/>
</dbReference>
<evidence type="ECO:0000256" key="4">
    <source>
        <dbReference type="ARBA" id="ARBA00022568"/>
    </source>
</evidence>
<dbReference type="FunFam" id="1.20.1420.30:FF:000023">
    <property type="entry name" value="Mitochondrial sodium/calcium exchanger protein"/>
    <property type="match status" value="1"/>
</dbReference>
<evidence type="ECO:0000256" key="9">
    <source>
        <dbReference type="SAM" id="Phobius"/>
    </source>
</evidence>
<feature type="transmembrane region" description="Helical" evidence="9">
    <location>
        <begin position="214"/>
        <end position="234"/>
    </location>
</feature>
<dbReference type="GeneTree" id="ENSGT00940000157433"/>
<dbReference type="GO" id="GO:0005886">
    <property type="term" value="C:plasma membrane"/>
    <property type="evidence" value="ECO:0007669"/>
    <property type="project" value="Ensembl"/>
</dbReference>
<evidence type="ECO:0000313" key="13">
    <source>
        <dbReference type="Proteomes" id="UP000694559"/>
    </source>
</evidence>
<feature type="transmembrane region" description="Helical" evidence="9">
    <location>
        <begin position="398"/>
        <end position="416"/>
    </location>
</feature>
<dbReference type="GO" id="GO:2001256">
    <property type="term" value="P:regulation of store-operated calcium entry"/>
    <property type="evidence" value="ECO:0007669"/>
    <property type="project" value="Ensembl"/>
</dbReference>
<dbReference type="InterPro" id="IPR004837">
    <property type="entry name" value="NaCa_Exmemb"/>
</dbReference>
<dbReference type="GO" id="GO:0042593">
    <property type="term" value="P:glucose homeostasis"/>
    <property type="evidence" value="ECO:0007669"/>
    <property type="project" value="Ensembl"/>
</dbReference>
<dbReference type="GO" id="GO:0042803">
    <property type="term" value="F:protein homodimerization activity"/>
    <property type="evidence" value="ECO:0007669"/>
    <property type="project" value="Ensembl"/>
</dbReference>
<keyword evidence="6 9" id="KW-1133">Transmembrane helix</keyword>
<evidence type="ECO:0000259" key="11">
    <source>
        <dbReference type="Pfam" id="PF01699"/>
    </source>
</evidence>
<keyword evidence="5 9" id="KW-0812">Transmembrane</keyword>
<proteinExistence type="predicted"/>
<feature type="domain" description="Sodium/calcium exchanger membrane region" evidence="11">
    <location>
        <begin position="116"/>
        <end position="257"/>
    </location>
</feature>
<dbReference type="GO" id="GO:0099093">
    <property type="term" value="P:calcium export from the mitochondrion"/>
    <property type="evidence" value="ECO:0007669"/>
    <property type="project" value="Ensembl"/>
</dbReference>
<feature type="region of interest" description="Disordered" evidence="8">
    <location>
        <begin position="268"/>
        <end position="295"/>
    </location>
</feature>
<dbReference type="Gene3D" id="1.20.1420.30">
    <property type="entry name" value="NCX, central ion-binding region"/>
    <property type="match status" value="2"/>
</dbReference>
<dbReference type="Ensembl" id="ENSNNAT00000030795.1">
    <property type="protein sequence ID" value="ENSNNAP00000029370.1"/>
    <property type="gene ID" value="ENSNNAG00000018830.1"/>
</dbReference>
<dbReference type="InterPro" id="IPR044880">
    <property type="entry name" value="NCX_ion-bd_dom_sf"/>
</dbReference>
<organism evidence="12 13">
    <name type="scientific">Naja naja</name>
    <name type="common">Indian cobra</name>
    <dbReference type="NCBI Taxonomy" id="35670"/>
    <lineage>
        <taxon>Eukaryota</taxon>
        <taxon>Metazoa</taxon>
        <taxon>Chordata</taxon>
        <taxon>Craniata</taxon>
        <taxon>Vertebrata</taxon>
        <taxon>Euteleostomi</taxon>
        <taxon>Lepidosauria</taxon>
        <taxon>Squamata</taxon>
        <taxon>Bifurcata</taxon>
        <taxon>Unidentata</taxon>
        <taxon>Episquamata</taxon>
        <taxon>Toxicofera</taxon>
        <taxon>Serpentes</taxon>
        <taxon>Colubroidea</taxon>
        <taxon>Elapidae</taxon>
        <taxon>Elapinae</taxon>
        <taxon>Naja</taxon>
    </lineage>
</organism>
<dbReference type="GO" id="GO:0051560">
    <property type="term" value="P:mitochondrial calcium ion homeostasis"/>
    <property type="evidence" value="ECO:0007669"/>
    <property type="project" value="Ensembl"/>
</dbReference>
<evidence type="ECO:0000256" key="1">
    <source>
        <dbReference type="ARBA" id="ARBA00004141"/>
    </source>
</evidence>
<evidence type="ECO:0000256" key="3">
    <source>
        <dbReference type="ARBA" id="ARBA00022449"/>
    </source>
</evidence>
<feature type="transmembrane region" description="Helical" evidence="9">
    <location>
        <begin position="179"/>
        <end position="202"/>
    </location>
</feature>
<evidence type="ECO:0000256" key="10">
    <source>
        <dbReference type="SAM" id="SignalP"/>
    </source>
</evidence>
<dbReference type="GO" id="GO:0086038">
    <property type="term" value="F:calcium:sodium antiporter activity involved in regulation of cardiac muscle cell membrane potential"/>
    <property type="evidence" value="ECO:0007669"/>
    <property type="project" value="Ensembl"/>
</dbReference>
<keyword evidence="4" id="KW-0406">Ion transport</keyword>
<evidence type="ECO:0000256" key="5">
    <source>
        <dbReference type="ARBA" id="ARBA00022692"/>
    </source>
</evidence>
<sequence>MTRQIFWLGLMQTLWVPCVGFLLVGETDAVGPSVGQWNTKFPASFSADGHGRPSGIQSSTSNVDCREVGKQNQSDRCSFIRHNPNCKMDSGFLNYLNGVFCVFPAALQPLAITLYVLWLLYLFVILGVTAEKFFCPNLSAISTKLRLAHNVAGVTFLAFGNGAPDIFSAVVAFSDPRTAGLAIGALFGAGIFVTTIVAGGIALVRPFTAASRPFLRDAIFYMVAVFLTFVALYFEQVTLAEALSFLGLYIFYVLTVVVSTWLHRRQRRERSAPSSHPEPELSTDSEEGDNANVNGEEEYQPLLPSEETTFQILTQSINPLDYRKWRRKPCYWKLLKACKLPVELILLLTVPIVDPDRDDQNWKRPLNCLHLITGPLICILALKSGTYGLYKLQGVCPVWGLVVLVGATLAAILFCVTRNEEPPRCHFLFAFLGFFVSAMWINAAATEVVNILQTLGIIFHLSNTVLGLTLLAWGNSIGDMFSDLTMARQGYPRMAFSACFGGIIFNMLVGIGLGCLLQMSSSKWVVRVRNIYMSRCVFCFFASFIPSWPFRRGEKQMSGIFSCLNRKGNIAAAGRQLALMQEVQTEIYQEGRMYVAQG</sequence>
<name>A0A8C6YM06_NAJNA</name>
<dbReference type="GO" id="GO:0030061">
    <property type="term" value="C:mitochondrial crista"/>
    <property type="evidence" value="ECO:0007669"/>
    <property type="project" value="Ensembl"/>
</dbReference>
<accession>A0A8C6YM06</accession>
<keyword evidence="10" id="KW-0732">Signal</keyword>
<feature type="transmembrane region" description="Helical" evidence="9">
    <location>
        <begin position="451"/>
        <end position="473"/>
    </location>
</feature>
<dbReference type="AlphaFoldDB" id="A0A8C6YM06"/>
<feature type="transmembrane region" description="Helical" evidence="9">
    <location>
        <begin position="494"/>
        <end position="519"/>
    </location>
</feature>
<evidence type="ECO:0000313" key="12">
    <source>
        <dbReference type="Ensembl" id="ENSNNAP00000029370.1"/>
    </source>
</evidence>
<reference evidence="12" key="1">
    <citation type="submission" date="2025-08" db="UniProtKB">
        <authorList>
            <consortium name="Ensembl"/>
        </authorList>
    </citation>
    <scope>IDENTIFICATION</scope>
</reference>
<feature type="transmembrane region" description="Helical" evidence="9">
    <location>
        <begin position="112"/>
        <end position="130"/>
    </location>
</feature>
<dbReference type="GO" id="GO:1901623">
    <property type="term" value="P:regulation of lymphocyte chemotaxis"/>
    <property type="evidence" value="ECO:0007669"/>
    <property type="project" value="Ensembl"/>
</dbReference>
<feature type="compositionally biased region" description="Acidic residues" evidence="8">
    <location>
        <begin position="281"/>
        <end position="295"/>
    </location>
</feature>
<keyword evidence="3" id="KW-0050">Antiport</keyword>
<keyword evidence="4" id="KW-0106">Calcium</keyword>
<dbReference type="Pfam" id="PF01699">
    <property type="entry name" value="Na_Ca_ex"/>
    <property type="match status" value="2"/>
</dbReference>
<keyword evidence="2" id="KW-0813">Transport</keyword>
<feature type="transmembrane region" description="Helical" evidence="9">
    <location>
        <begin position="531"/>
        <end position="550"/>
    </location>
</feature>
<evidence type="ECO:0000256" key="8">
    <source>
        <dbReference type="SAM" id="MobiDB-lite"/>
    </source>
</evidence>
<dbReference type="GO" id="GO:0050796">
    <property type="term" value="P:regulation of insulin secretion"/>
    <property type="evidence" value="ECO:0007669"/>
    <property type="project" value="Ensembl"/>
</dbReference>
<keyword evidence="13" id="KW-1185">Reference proteome</keyword>
<feature type="transmembrane region" description="Helical" evidence="9">
    <location>
        <begin position="240"/>
        <end position="262"/>
    </location>
</feature>
<feature type="domain" description="Sodium/calcium exchanger membrane region" evidence="11">
    <location>
        <begin position="430"/>
        <end position="539"/>
    </location>
</feature>
<evidence type="ECO:0000256" key="2">
    <source>
        <dbReference type="ARBA" id="ARBA00022448"/>
    </source>
</evidence>
<gene>
    <name evidence="12" type="primary">SLC8B1</name>
</gene>
<dbReference type="OrthoDB" id="407410at2759"/>
<dbReference type="PANTHER" id="PTHR12266">
    <property type="entry name" value="NA+/CA2+ K+ INDEPENDENT EXCHANGER"/>
    <property type="match status" value="1"/>
</dbReference>
<dbReference type="InterPro" id="IPR051359">
    <property type="entry name" value="CaCA_antiporter"/>
</dbReference>
<feature type="transmembrane region" description="Helical" evidence="9">
    <location>
        <begin position="428"/>
        <end position="445"/>
    </location>
</feature>
<dbReference type="GO" id="GO:0051480">
    <property type="term" value="P:regulation of cytosolic calcium ion concentration"/>
    <property type="evidence" value="ECO:0007669"/>
    <property type="project" value="Ensembl"/>
</dbReference>
<feature type="transmembrane region" description="Helical" evidence="9">
    <location>
        <begin position="151"/>
        <end position="173"/>
    </location>
</feature>
<keyword evidence="4" id="KW-0109">Calcium transport</keyword>
<dbReference type="OMA" id="VKQPIDM"/>
<evidence type="ECO:0000256" key="6">
    <source>
        <dbReference type="ARBA" id="ARBA00022989"/>
    </source>
</evidence>
<evidence type="ECO:0000256" key="7">
    <source>
        <dbReference type="ARBA" id="ARBA00023136"/>
    </source>
</evidence>
<comment type="subcellular location">
    <subcellularLocation>
        <location evidence="1">Membrane</location>
        <topology evidence="1">Multi-pass membrane protein</topology>
    </subcellularLocation>
</comment>
<reference evidence="12" key="2">
    <citation type="submission" date="2025-09" db="UniProtKB">
        <authorList>
            <consortium name="Ensembl"/>
        </authorList>
    </citation>
    <scope>IDENTIFICATION</scope>
</reference>
<feature type="transmembrane region" description="Helical" evidence="9">
    <location>
        <begin position="366"/>
        <end position="386"/>
    </location>
</feature>